<dbReference type="AlphaFoldDB" id="A0A2P5FSV3"/>
<dbReference type="Proteomes" id="UP000237000">
    <property type="component" value="Unassembled WGS sequence"/>
</dbReference>
<name>A0A2P5FSV3_TREOI</name>
<accession>A0A2P5FSV3</accession>
<dbReference type="EMBL" id="JXTC01000011">
    <property type="protein sequence ID" value="POO00876.1"/>
    <property type="molecule type" value="Genomic_DNA"/>
</dbReference>
<feature type="compositionally biased region" description="Pro residues" evidence="1">
    <location>
        <begin position="1"/>
        <end position="20"/>
    </location>
</feature>
<reference evidence="3" key="1">
    <citation type="submission" date="2016-06" db="EMBL/GenBank/DDBJ databases">
        <title>Parallel loss of symbiosis genes in relatives of nitrogen-fixing non-legume Parasponia.</title>
        <authorList>
            <person name="Van Velzen R."/>
            <person name="Holmer R."/>
            <person name="Bu F."/>
            <person name="Rutten L."/>
            <person name="Van Zeijl A."/>
            <person name="Liu W."/>
            <person name="Santuari L."/>
            <person name="Cao Q."/>
            <person name="Sharma T."/>
            <person name="Shen D."/>
            <person name="Roswanjaya Y."/>
            <person name="Wardhani T."/>
            <person name="Kalhor M.S."/>
            <person name="Jansen J."/>
            <person name="Van den Hoogen J."/>
            <person name="Gungor B."/>
            <person name="Hartog M."/>
            <person name="Hontelez J."/>
            <person name="Verver J."/>
            <person name="Yang W.-C."/>
            <person name="Schijlen E."/>
            <person name="Repin R."/>
            <person name="Schilthuizen M."/>
            <person name="Schranz E."/>
            <person name="Heidstra R."/>
            <person name="Miyata K."/>
            <person name="Fedorova E."/>
            <person name="Kohlen W."/>
            <person name="Bisseling T."/>
            <person name="Smit S."/>
            <person name="Geurts R."/>
        </authorList>
    </citation>
    <scope>NUCLEOTIDE SEQUENCE [LARGE SCALE GENOMIC DNA]</scope>
    <source>
        <strain evidence="3">cv. RG33-2</strain>
    </source>
</reference>
<proteinExistence type="predicted"/>
<feature type="region of interest" description="Disordered" evidence="1">
    <location>
        <begin position="1"/>
        <end position="44"/>
    </location>
</feature>
<dbReference type="InParanoid" id="A0A2P5FSV3"/>
<sequence length="68" mass="7394">GDPVQPPPAAEQGMPPPPVAEPLQAERQPPPLQPLAGVPSEPRTMKPALERFMKKNPPIFSRELLIPL</sequence>
<evidence type="ECO:0000313" key="2">
    <source>
        <dbReference type="EMBL" id="POO00876.1"/>
    </source>
</evidence>
<gene>
    <name evidence="2" type="ORF">TorRG33x02_035070</name>
</gene>
<protein>
    <submittedName>
        <fullName evidence="2">Uncharacterized protein</fullName>
    </submittedName>
</protein>
<evidence type="ECO:0000313" key="3">
    <source>
        <dbReference type="Proteomes" id="UP000237000"/>
    </source>
</evidence>
<organism evidence="2 3">
    <name type="scientific">Trema orientale</name>
    <name type="common">Charcoal tree</name>
    <name type="synonym">Celtis orientalis</name>
    <dbReference type="NCBI Taxonomy" id="63057"/>
    <lineage>
        <taxon>Eukaryota</taxon>
        <taxon>Viridiplantae</taxon>
        <taxon>Streptophyta</taxon>
        <taxon>Embryophyta</taxon>
        <taxon>Tracheophyta</taxon>
        <taxon>Spermatophyta</taxon>
        <taxon>Magnoliopsida</taxon>
        <taxon>eudicotyledons</taxon>
        <taxon>Gunneridae</taxon>
        <taxon>Pentapetalae</taxon>
        <taxon>rosids</taxon>
        <taxon>fabids</taxon>
        <taxon>Rosales</taxon>
        <taxon>Cannabaceae</taxon>
        <taxon>Trema</taxon>
    </lineage>
</organism>
<evidence type="ECO:0000256" key="1">
    <source>
        <dbReference type="SAM" id="MobiDB-lite"/>
    </source>
</evidence>
<keyword evidence="3" id="KW-1185">Reference proteome</keyword>
<comment type="caution">
    <text evidence="2">The sequence shown here is derived from an EMBL/GenBank/DDBJ whole genome shotgun (WGS) entry which is preliminary data.</text>
</comment>
<feature type="non-terminal residue" evidence="2">
    <location>
        <position position="1"/>
    </location>
</feature>